<organism evidence="3 4">
    <name type="scientific">Streptomyces shaanxiensis</name>
    <dbReference type="NCBI Taxonomy" id="653357"/>
    <lineage>
        <taxon>Bacteria</taxon>
        <taxon>Bacillati</taxon>
        <taxon>Actinomycetota</taxon>
        <taxon>Actinomycetes</taxon>
        <taxon>Kitasatosporales</taxon>
        <taxon>Streptomycetaceae</taxon>
        <taxon>Streptomyces</taxon>
    </lineage>
</organism>
<feature type="transmembrane region" description="Helical" evidence="2">
    <location>
        <begin position="543"/>
        <end position="560"/>
    </location>
</feature>
<keyword evidence="2" id="KW-0812">Transmembrane</keyword>
<feature type="transmembrane region" description="Helical" evidence="2">
    <location>
        <begin position="44"/>
        <end position="63"/>
    </location>
</feature>
<sequence length="561" mass="61008">MSTHPRQPLALPPSAIPDGCLPWDGEQARRWIGALPPRYTPLRLRASAVVAVVPAAGILAGALALHAGLPGWVAAFVALQVVWVAVRPEAARLTAPALVVVVLFQQVALAWAVGLAAVLVLLWLSAVLRLLARGRQRVAAGAAAGGVTSALPVGDAPLQRGKFLARLGVVPLVAGAVLVATSGGWELADDRRTALAVGWFVVGLGVTVLASAALGRWRAAGLRREPVPVLRVLMRVNTDVDAEVYAADDLEAVRPLFTVATSELDEDDEDDDDEREDEEGEDSEDEDHDEPDDAEIQELLDRLDTDEPGPLREAVLHGLPYDGAEVLLVIAAAEPDEPAVVEWSTGPVRPFSEGAVRRRLAREKRAVADEARQRGAAEDVAGRLRGQGHVEVRRWRAGWADWLSVALGAVWVGVLFVAEGGLWRYVLGALLGLGMALMVPRQLAWSVTADREGLWFNGLRRIRHIAWDEVRIVESKGPELKIGSRRSVFGEWSVDTLRWRWLERKAGLVHPYDRLAAEVTAMWRDPDTRPAAVSDERRRGRPLWPLAVLIALGWTALVLWV</sequence>
<feature type="transmembrane region" description="Helical" evidence="2">
    <location>
        <begin position="194"/>
        <end position="214"/>
    </location>
</feature>
<evidence type="ECO:0000256" key="2">
    <source>
        <dbReference type="SAM" id="Phobius"/>
    </source>
</evidence>
<dbReference type="Proteomes" id="UP001499984">
    <property type="component" value="Unassembled WGS sequence"/>
</dbReference>
<accession>A0ABP7VK11</accession>
<feature type="region of interest" description="Disordered" evidence="1">
    <location>
        <begin position="258"/>
        <end position="292"/>
    </location>
</feature>
<proteinExistence type="predicted"/>
<feature type="transmembrane region" description="Helical" evidence="2">
    <location>
        <begin position="399"/>
        <end position="416"/>
    </location>
</feature>
<keyword evidence="4" id="KW-1185">Reference proteome</keyword>
<keyword evidence="2" id="KW-1133">Transmembrane helix</keyword>
<name>A0ABP7VK11_9ACTN</name>
<protein>
    <recommendedName>
        <fullName evidence="5">PH domain-containing protein</fullName>
    </recommendedName>
</protein>
<evidence type="ECO:0000313" key="3">
    <source>
        <dbReference type="EMBL" id="GAA4068923.1"/>
    </source>
</evidence>
<reference evidence="4" key="1">
    <citation type="journal article" date="2019" name="Int. J. Syst. Evol. Microbiol.">
        <title>The Global Catalogue of Microorganisms (GCM) 10K type strain sequencing project: providing services to taxonomists for standard genome sequencing and annotation.</title>
        <authorList>
            <consortium name="The Broad Institute Genomics Platform"/>
            <consortium name="The Broad Institute Genome Sequencing Center for Infectious Disease"/>
            <person name="Wu L."/>
            <person name="Ma J."/>
        </authorList>
    </citation>
    <scope>NUCLEOTIDE SEQUENCE [LARGE SCALE GENOMIC DNA]</scope>
    <source>
        <strain evidence="4">JCM 16925</strain>
    </source>
</reference>
<evidence type="ECO:0000256" key="1">
    <source>
        <dbReference type="SAM" id="MobiDB-lite"/>
    </source>
</evidence>
<gene>
    <name evidence="3" type="ORF">GCM10022233_51170</name>
</gene>
<feature type="transmembrane region" description="Helical" evidence="2">
    <location>
        <begin position="163"/>
        <end position="182"/>
    </location>
</feature>
<feature type="compositionally biased region" description="Acidic residues" evidence="1">
    <location>
        <begin position="263"/>
        <end position="292"/>
    </location>
</feature>
<evidence type="ECO:0000313" key="4">
    <source>
        <dbReference type="Proteomes" id="UP001499984"/>
    </source>
</evidence>
<feature type="transmembrane region" description="Helical" evidence="2">
    <location>
        <begin position="422"/>
        <end position="439"/>
    </location>
</feature>
<comment type="caution">
    <text evidence="3">The sequence shown here is derived from an EMBL/GenBank/DDBJ whole genome shotgun (WGS) entry which is preliminary data.</text>
</comment>
<evidence type="ECO:0008006" key="5">
    <source>
        <dbReference type="Google" id="ProtNLM"/>
    </source>
</evidence>
<dbReference type="EMBL" id="BAAAZY010000012">
    <property type="protein sequence ID" value="GAA4068923.1"/>
    <property type="molecule type" value="Genomic_DNA"/>
</dbReference>
<dbReference type="RefSeq" id="WP_345015834.1">
    <property type="nucleotide sequence ID" value="NZ_BAAAZY010000012.1"/>
</dbReference>
<keyword evidence="2" id="KW-0472">Membrane</keyword>
<feature type="transmembrane region" description="Helical" evidence="2">
    <location>
        <begin position="98"/>
        <end position="126"/>
    </location>
</feature>